<comment type="caution">
    <text evidence="9">The sequence shown here is derived from an EMBL/GenBank/DDBJ whole genome shotgun (WGS) entry which is preliminary data.</text>
</comment>
<evidence type="ECO:0000256" key="2">
    <source>
        <dbReference type="ARBA" id="ARBA00009773"/>
    </source>
</evidence>
<feature type="transmembrane region" description="Helical" evidence="8">
    <location>
        <begin position="44"/>
        <end position="63"/>
    </location>
</feature>
<dbReference type="PANTHER" id="PTHR21716:SF53">
    <property type="entry name" value="PERMEASE PERM-RELATED"/>
    <property type="match status" value="1"/>
</dbReference>
<protein>
    <submittedName>
        <fullName evidence="9">Putative PurR-regulated permease PerM</fullName>
    </submittedName>
</protein>
<feature type="transmembrane region" description="Helical" evidence="8">
    <location>
        <begin position="18"/>
        <end position="38"/>
    </location>
</feature>
<dbReference type="EMBL" id="JACCBV010000001">
    <property type="protein sequence ID" value="NYE21374.1"/>
    <property type="molecule type" value="Genomic_DNA"/>
</dbReference>
<feature type="transmembrane region" description="Helical" evidence="8">
    <location>
        <begin position="313"/>
        <end position="346"/>
    </location>
</feature>
<sequence>MTSEADTRRVRTALEHPLALGFIGALGVLGAIVLGVALGSISTILVYIVLAMFVAVALDPIVVRLERHRVPRGGGIAIVFGAFALLVAALAIFVLPPVIGQVVALVAAIPDRVRSIQEADWYLALGDHAREGVDSAVDQLTAFFGDPDTVLALGGGILAVGAGLASFLSAAFVVTALTLYFLASLPAIKKAFYALAPAHRRERVADFTERITKSVGASLIGSVILSAFNAGAVFLLHLAIGLPFPALMAAIAFVITLVPLFGSVIFLVLGAVVALFSSPTQALIFAIGYLIYIQIESYVLSPRIMNRAIAIPAALVLIGAMVGGALMGILGVLVALPVMASILLIIREVVVPRQDQKT</sequence>
<keyword evidence="6 8" id="KW-1133">Transmembrane helix</keyword>
<proteinExistence type="inferred from homology"/>
<keyword evidence="4" id="KW-1003">Cell membrane</keyword>
<evidence type="ECO:0000256" key="7">
    <source>
        <dbReference type="ARBA" id="ARBA00023136"/>
    </source>
</evidence>
<feature type="transmembrane region" description="Helical" evidence="8">
    <location>
        <begin position="75"/>
        <end position="95"/>
    </location>
</feature>
<keyword evidence="5 8" id="KW-0812">Transmembrane</keyword>
<reference evidence="9 10" key="1">
    <citation type="submission" date="2020-07" db="EMBL/GenBank/DDBJ databases">
        <title>Sequencing the genomes of 1000 actinobacteria strains.</title>
        <authorList>
            <person name="Klenk H.-P."/>
        </authorList>
    </citation>
    <scope>NUCLEOTIDE SEQUENCE [LARGE SCALE GENOMIC DNA]</scope>
    <source>
        <strain evidence="9 10">DSM 24662</strain>
    </source>
</reference>
<gene>
    <name evidence="9" type="ORF">BJ991_003402</name>
</gene>
<keyword evidence="3" id="KW-0813">Transport</keyword>
<dbReference type="GO" id="GO:0005886">
    <property type="term" value="C:plasma membrane"/>
    <property type="evidence" value="ECO:0007669"/>
    <property type="project" value="UniProtKB-SubCell"/>
</dbReference>
<evidence type="ECO:0000256" key="6">
    <source>
        <dbReference type="ARBA" id="ARBA00022989"/>
    </source>
</evidence>
<feature type="transmembrane region" description="Helical" evidence="8">
    <location>
        <begin position="283"/>
        <end position="301"/>
    </location>
</feature>
<dbReference type="AlphaFoldDB" id="A0A7Y9GRM1"/>
<evidence type="ECO:0000256" key="1">
    <source>
        <dbReference type="ARBA" id="ARBA00004651"/>
    </source>
</evidence>
<comment type="subcellular location">
    <subcellularLocation>
        <location evidence="1">Cell membrane</location>
        <topology evidence="1">Multi-pass membrane protein</topology>
    </subcellularLocation>
</comment>
<organism evidence="9 10">
    <name type="scientific">Microbacterium immunditiarum</name>
    <dbReference type="NCBI Taxonomy" id="337480"/>
    <lineage>
        <taxon>Bacteria</taxon>
        <taxon>Bacillati</taxon>
        <taxon>Actinomycetota</taxon>
        <taxon>Actinomycetes</taxon>
        <taxon>Micrococcales</taxon>
        <taxon>Microbacteriaceae</taxon>
        <taxon>Microbacterium</taxon>
    </lineage>
</organism>
<accession>A0A7Y9GRM1</accession>
<feature type="transmembrane region" description="Helical" evidence="8">
    <location>
        <begin position="150"/>
        <end position="183"/>
    </location>
</feature>
<evidence type="ECO:0000313" key="10">
    <source>
        <dbReference type="Proteomes" id="UP000576969"/>
    </source>
</evidence>
<evidence type="ECO:0000256" key="8">
    <source>
        <dbReference type="SAM" id="Phobius"/>
    </source>
</evidence>
<feature type="transmembrane region" description="Helical" evidence="8">
    <location>
        <begin position="246"/>
        <end position="276"/>
    </location>
</feature>
<keyword evidence="7 8" id="KW-0472">Membrane</keyword>
<dbReference type="Proteomes" id="UP000576969">
    <property type="component" value="Unassembled WGS sequence"/>
</dbReference>
<dbReference type="RefSeq" id="WP_179491952.1">
    <property type="nucleotide sequence ID" value="NZ_JACCBV010000001.1"/>
</dbReference>
<feature type="transmembrane region" description="Helical" evidence="8">
    <location>
        <begin position="219"/>
        <end position="240"/>
    </location>
</feature>
<name>A0A7Y9GRM1_9MICO</name>
<evidence type="ECO:0000256" key="5">
    <source>
        <dbReference type="ARBA" id="ARBA00022692"/>
    </source>
</evidence>
<evidence type="ECO:0000313" key="9">
    <source>
        <dbReference type="EMBL" id="NYE21374.1"/>
    </source>
</evidence>
<dbReference type="Pfam" id="PF01594">
    <property type="entry name" value="AI-2E_transport"/>
    <property type="match status" value="1"/>
</dbReference>
<evidence type="ECO:0000256" key="3">
    <source>
        <dbReference type="ARBA" id="ARBA00022448"/>
    </source>
</evidence>
<dbReference type="InterPro" id="IPR002549">
    <property type="entry name" value="AI-2E-like"/>
</dbReference>
<evidence type="ECO:0000256" key="4">
    <source>
        <dbReference type="ARBA" id="ARBA00022475"/>
    </source>
</evidence>
<dbReference type="PANTHER" id="PTHR21716">
    <property type="entry name" value="TRANSMEMBRANE PROTEIN"/>
    <property type="match status" value="1"/>
</dbReference>
<comment type="similarity">
    <text evidence="2">Belongs to the autoinducer-2 exporter (AI-2E) (TC 2.A.86) family.</text>
</comment>
<keyword evidence="10" id="KW-1185">Reference proteome</keyword>